<evidence type="ECO:0000256" key="4">
    <source>
        <dbReference type="ARBA" id="ARBA00023015"/>
    </source>
</evidence>
<gene>
    <name evidence="9" type="ORF">K2173_004791</name>
</gene>
<keyword evidence="8" id="KW-1133">Transmembrane helix</keyword>
<evidence type="ECO:0000256" key="1">
    <source>
        <dbReference type="ARBA" id="ARBA00022723"/>
    </source>
</evidence>
<dbReference type="Proteomes" id="UP001159364">
    <property type="component" value="Linkage Group LG10"/>
</dbReference>
<organism evidence="9 10">
    <name type="scientific">Erythroxylum novogranatense</name>
    <dbReference type="NCBI Taxonomy" id="1862640"/>
    <lineage>
        <taxon>Eukaryota</taxon>
        <taxon>Viridiplantae</taxon>
        <taxon>Streptophyta</taxon>
        <taxon>Embryophyta</taxon>
        <taxon>Tracheophyta</taxon>
        <taxon>Spermatophyta</taxon>
        <taxon>Magnoliopsida</taxon>
        <taxon>eudicotyledons</taxon>
        <taxon>Gunneridae</taxon>
        <taxon>Pentapetalae</taxon>
        <taxon>rosids</taxon>
        <taxon>fabids</taxon>
        <taxon>Malpighiales</taxon>
        <taxon>Erythroxylaceae</taxon>
        <taxon>Erythroxylum</taxon>
    </lineage>
</organism>
<feature type="transmembrane region" description="Helical" evidence="8">
    <location>
        <begin position="51"/>
        <end position="71"/>
    </location>
</feature>
<keyword evidence="10" id="KW-1185">Reference proteome</keyword>
<feature type="region of interest" description="Disordered" evidence="7">
    <location>
        <begin position="117"/>
        <end position="137"/>
    </location>
</feature>
<evidence type="ECO:0000313" key="9">
    <source>
        <dbReference type="EMBL" id="KAJ8752503.1"/>
    </source>
</evidence>
<keyword evidence="1" id="KW-0479">Metal-binding</keyword>
<dbReference type="GO" id="GO:0008270">
    <property type="term" value="F:zinc ion binding"/>
    <property type="evidence" value="ECO:0007669"/>
    <property type="project" value="UniProtKB-KW"/>
</dbReference>
<keyword evidence="3" id="KW-0862">Zinc</keyword>
<evidence type="ECO:0000256" key="8">
    <source>
        <dbReference type="SAM" id="Phobius"/>
    </source>
</evidence>
<evidence type="ECO:0000256" key="2">
    <source>
        <dbReference type="ARBA" id="ARBA00022771"/>
    </source>
</evidence>
<dbReference type="PANTHER" id="PTHR47172:SF9">
    <property type="entry name" value="GATA TRANSCRIPTION FACTOR 23"/>
    <property type="match status" value="1"/>
</dbReference>
<evidence type="ECO:0000313" key="10">
    <source>
        <dbReference type="Proteomes" id="UP001159364"/>
    </source>
</evidence>
<accession>A0AAV8SJW9</accession>
<keyword evidence="5" id="KW-0804">Transcription</keyword>
<protein>
    <submittedName>
        <fullName evidence="9">Uncharacterized protein</fullName>
    </submittedName>
</protein>
<evidence type="ECO:0000256" key="3">
    <source>
        <dbReference type="ARBA" id="ARBA00022833"/>
    </source>
</evidence>
<dbReference type="AlphaFoldDB" id="A0AAV8SJW9"/>
<keyword evidence="8" id="KW-0472">Membrane</keyword>
<feature type="transmembrane region" description="Helical" evidence="8">
    <location>
        <begin position="18"/>
        <end position="39"/>
    </location>
</feature>
<name>A0AAV8SJW9_9ROSI</name>
<comment type="caution">
    <text evidence="9">The sequence shown here is derived from an EMBL/GenBank/DDBJ whole genome shotgun (WGS) entry which is preliminary data.</text>
</comment>
<keyword evidence="8" id="KW-0812">Transmembrane</keyword>
<keyword evidence="2" id="KW-0863">Zinc-finger</keyword>
<proteinExistence type="inferred from homology"/>
<evidence type="ECO:0000256" key="6">
    <source>
        <dbReference type="ARBA" id="ARBA00024019"/>
    </source>
</evidence>
<sequence>MVYFGFGFGFNDVISSSLLWLIVLGLCVCPYSWIALLDLCQWFDLSALDRYTLAMYMGLSMPFMTGCFDILQSLCNACGIRYRKRRIIGVGLDKDSDRQKQRTNITFTATATSASTSADSVCSSDSSSTSASGNNPMREPLNMSFVVWGKEVMIQRSSAIKKQRCQRRRKLREEEEAAFSLMALSCDSIFA</sequence>
<reference evidence="9 10" key="1">
    <citation type="submission" date="2021-09" db="EMBL/GenBank/DDBJ databases">
        <title>Genomic insights and catalytic innovation underlie evolution of tropane alkaloids biosynthesis.</title>
        <authorList>
            <person name="Wang Y.-J."/>
            <person name="Tian T."/>
            <person name="Huang J.-P."/>
            <person name="Huang S.-X."/>
        </authorList>
    </citation>
    <scope>NUCLEOTIDE SEQUENCE [LARGE SCALE GENOMIC DNA]</scope>
    <source>
        <strain evidence="9">KIB-2018</strain>
        <tissue evidence="9">Leaf</tissue>
    </source>
</reference>
<evidence type="ECO:0000256" key="7">
    <source>
        <dbReference type="SAM" id="MobiDB-lite"/>
    </source>
</evidence>
<comment type="similarity">
    <text evidence="6">Belongs to the type IV zinc-finger family. Class B subfamily.</text>
</comment>
<evidence type="ECO:0000256" key="5">
    <source>
        <dbReference type="ARBA" id="ARBA00023163"/>
    </source>
</evidence>
<dbReference type="EMBL" id="JAIWQS010000010">
    <property type="protein sequence ID" value="KAJ8752503.1"/>
    <property type="molecule type" value="Genomic_DNA"/>
</dbReference>
<feature type="compositionally biased region" description="Low complexity" evidence="7">
    <location>
        <begin position="117"/>
        <end position="132"/>
    </location>
</feature>
<dbReference type="PANTHER" id="PTHR47172">
    <property type="entry name" value="OS01G0976800 PROTEIN"/>
    <property type="match status" value="1"/>
</dbReference>
<dbReference type="GO" id="GO:0003677">
    <property type="term" value="F:DNA binding"/>
    <property type="evidence" value="ECO:0007669"/>
    <property type="project" value="UniProtKB-ARBA"/>
</dbReference>
<keyword evidence="4" id="KW-0805">Transcription regulation</keyword>